<feature type="signal peptide" evidence="1">
    <location>
        <begin position="1"/>
        <end position="32"/>
    </location>
</feature>
<dbReference type="EMBL" id="JACXYU010000008">
    <property type="protein sequence ID" value="MBD3933086.1"/>
    <property type="molecule type" value="Genomic_DNA"/>
</dbReference>
<evidence type="ECO:0000313" key="2">
    <source>
        <dbReference type="EMBL" id="MBD3933086.1"/>
    </source>
</evidence>
<comment type="caution">
    <text evidence="2">The sequence shown here is derived from an EMBL/GenBank/DDBJ whole genome shotgun (WGS) entry which is preliminary data.</text>
</comment>
<dbReference type="AlphaFoldDB" id="A0A927F0R1"/>
<evidence type="ECO:0000313" key="3">
    <source>
        <dbReference type="Proteomes" id="UP000632289"/>
    </source>
</evidence>
<organism evidence="2 3">
    <name type="scientific">Streptomyces chumphonensis</name>
    <dbReference type="NCBI Taxonomy" id="1214925"/>
    <lineage>
        <taxon>Bacteria</taxon>
        <taxon>Bacillati</taxon>
        <taxon>Actinomycetota</taxon>
        <taxon>Actinomycetes</taxon>
        <taxon>Kitasatosporales</taxon>
        <taxon>Streptomycetaceae</taxon>
        <taxon>Streptomyces</taxon>
    </lineage>
</organism>
<name>A0A927F0R1_9ACTN</name>
<evidence type="ECO:0000256" key="1">
    <source>
        <dbReference type="SAM" id="SignalP"/>
    </source>
</evidence>
<keyword evidence="1" id="KW-0732">Signal</keyword>
<feature type="chain" id="PRO_5037480897" evidence="1">
    <location>
        <begin position="33"/>
        <end position="214"/>
    </location>
</feature>
<accession>A0A927F0R1</accession>
<dbReference type="RefSeq" id="WP_191210383.1">
    <property type="nucleotide sequence ID" value="NZ_BAABKL010000007.1"/>
</dbReference>
<keyword evidence="3" id="KW-1185">Reference proteome</keyword>
<sequence>MRLTTRSLRAAATAAVAGAAALTMTAIGAAQADDAGVRVARQAGEAPPAQPDAAPYALLEAGDLPPAPTPWTAGPVTDGSGGERFCVGTRVPDTGSVHRDFFTELDTSADQTVHEAATVRDARRLTAELRDAVEHCAERLAEQYPGATVRERDHGRFHAIQTEMPGSSRDVNLVGVARSGRFVTVVQWGQMGPMESAPVGDFRDTLRTAAHKLR</sequence>
<gene>
    <name evidence="2" type="ORF">IF129_16190</name>
</gene>
<dbReference type="Proteomes" id="UP000632289">
    <property type="component" value="Unassembled WGS sequence"/>
</dbReference>
<protein>
    <submittedName>
        <fullName evidence="2">Uncharacterized protein</fullName>
    </submittedName>
</protein>
<proteinExistence type="predicted"/>
<reference evidence="2" key="1">
    <citation type="submission" date="2020-09" db="EMBL/GenBank/DDBJ databases">
        <title>Secondary metabolite and genome analysis of marine Streptomyces chumphonensis KK1-2T.</title>
        <authorList>
            <person name="Phongsopitanun W."/>
            <person name="Kanchanasin P."/>
            <person name="Pittayakhajonwut P."/>
            <person name="Suwanborirux K."/>
            <person name="Tanasupawat S."/>
        </authorList>
    </citation>
    <scope>NUCLEOTIDE SEQUENCE</scope>
    <source>
        <strain evidence="2">KK1-2</strain>
    </source>
</reference>